<proteinExistence type="predicted"/>
<accession>A0A2U3KA45</accession>
<dbReference type="AlphaFoldDB" id="A0A2U3KA45"/>
<organism evidence="1 2">
    <name type="scientific">Candidatus Desulfosporosinus infrequens</name>
    <dbReference type="NCBI Taxonomy" id="2043169"/>
    <lineage>
        <taxon>Bacteria</taxon>
        <taxon>Bacillati</taxon>
        <taxon>Bacillota</taxon>
        <taxon>Clostridia</taxon>
        <taxon>Eubacteriales</taxon>
        <taxon>Desulfitobacteriaceae</taxon>
        <taxon>Desulfosporosinus</taxon>
    </lineage>
</organism>
<sequence>MLSGNINERNEGNLVGAIHELPLPSACYLELNDIGVSETY</sequence>
<name>A0A2U3KA45_9FIRM</name>
<evidence type="ECO:0000313" key="1">
    <source>
        <dbReference type="EMBL" id="SPF36468.1"/>
    </source>
</evidence>
<evidence type="ECO:0000313" key="2">
    <source>
        <dbReference type="Proteomes" id="UP000238916"/>
    </source>
</evidence>
<dbReference type="EMBL" id="OMOF01000071">
    <property type="protein sequence ID" value="SPF36468.1"/>
    <property type="molecule type" value="Genomic_DNA"/>
</dbReference>
<reference evidence="2" key="1">
    <citation type="submission" date="2018-02" db="EMBL/GenBank/DDBJ databases">
        <authorList>
            <person name="Hausmann B."/>
        </authorList>
    </citation>
    <scope>NUCLEOTIDE SEQUENCE [LARGE SCALE GENOMIC DNA]</scope>
    <source>
        <strain evidence="2">Peat soil MAG SbF1</strain>
    </source>
</reference>
<gene>
    <name evidence="1" type="ORF">SBF1_1620006</name>
</gene>
<protein>
    <submittedName>
        <fullName evidence="1">Uncharacterized protein</fullName>
    </submittedName>
</protein>
<dbReference type="Proteomes" id="UP000238916">
    <property type="component" value="Unassembled WGS sequence"/>
</dbReference>